<dbReference type="InterPro" id="IPR001638">
    <property type="entry name" value="Solute-binding_3/MltF_N"/>
</dbReference>
<evidence type="ECO:0000313" key="4">
    <source>
        <dbReference type="EMBL" id="NRT55571.1"/>
    </source>
</evidence>
<accession>A0ABX2FZW8</accession>
<sequence>MRLRSLLPKLPTLVMMMMLAAPAARAGEGDGSQLERITRRGELRVCIWPDYYGITYRNPKTGQLSGIDIDLSAELARELGVRLQYVDSSFATLVDDVRGERCDIAMFAVAVLPQRRQQLAFSQPYLQSDICAITTRTNRAVRRWEDIDQPGVQVGVQAGTFMEPVMRESLRRATLTVVRAPTTREQELEAGRIDVFMTDYPYSRRLLDNAEWARLISPPQPFHVLPYAYAMRQGDPAWLSRVDRFVDMIRQDGRLASAARRHGLSEIVVRPGAAR</sequence>
<evidence type="ECO:0000313" key="5">
    <source>
        <dbReference type="Proteomes" id="UP001516061"/>
    </source>
</evidence>
<name>A0ABX2FZW8_9BURK</name>
<reference evidence="4 5" key="1">
    <citation type="submission" date="2020-05" db="EMBL/GenBank/DDBJ databases">
        <title>Genomic Encyclopedia of Type Strains, Phase IV (KMG-V): Genome sequencing to study the core and pangenomes of soil and plant-associated prokaryotes.</title>
        <authorList>
            <person name="Whitman W."/>
        </authorList>
    </citation>
    <scope>NUCLEOTIDE SEQUENCE [LARGE SCALE GENOMIC DNA]</scope>
    <source>
        <strain evidence="4 5">C29</strain>
    </source>
</reference>
<keyword evidence="1 2" id="KW-0732">Signal</keyword>
<gene>
    <name evidence="4" type="ORF">HNQ01_001283</name>
</gene>
<dbReference type="PANTHER" id="PTHR35936:SF17">
    <property type="entry name" value="ARGININE-BINDING EXTRACELLULAR PROTEIN ARTP"/>
    <property type="match status" value="1"/>
</dbReference>
<feature type="domain" description="Solute-binding protein family 3/N-terminal" evidence="3">
    <location>
        <begin position="42"/>
        <end position="266"/>
    </location>
</feature>
<dbReference type="SUPFAM" id="SSF53850">
    <property type="entry name" value="Periplasmic binding protein-like II"/>
    <property type="match status" value="1"/>
</dbReference>
<feature type="signal peptide" evidence="2">
    <location>
        <begin position="1"/>
        <end position="26"/>
    </location>
</feature>
<evidence type="ECO:0000259" key="3">
    <source>
        <dbReference type="SMART" id="SM00062"/>
    </source>
</evidence>
<dbReference type="RefSeq" id="WP_173804538.1">
    <property type="nucleotide sequence ID" value="NZ_JABSNM010000004.1"/>
</dbReference>
<proteinExistence type="predicted"/>
<dbReference type="PANTHER" id="PTHR35936">
    <property type="entry name" value="MEMBRANE-BOUND LYTIC MUREIN TRANSGLYCOSYLASE F"/>
    <property type="match status" value="1"/>
</dbReference>
<dbReference type="EMBL" id="JABSNM010000004">
    <property type="protein sequence ID" value="NRT55571.1"/>
    <property type="molecule type" value="Genomic_DNA"/>
</dbReference>
<dbReference type="Gene3D" id="3.40.190.10">
    <property type="entry name" value="Periplasmic binding protein-like II"/>
    <property type="match status" value="2"/>
</dbReference>
<dbReference type="SMART" id="SM00062">
    <property type="entry name" value="PBPb"/>
    <property type="match status" value="1"/>
</dbReference>
<evidence type="ECO:0000256" key="2">
    <source>
        <dbReference type="SAM" id="SignalP"/>
    </source>
</evidence>
<keyword evidence="5" id="KW-1185">Reference proteome</keyword>
<dbReference type="Proteomes" id="UP001516061">
    <property type="component" value="Unassembled WGS sequence"/>
</dbReference>
<protein>
    <submittedName>
        <fullName evidence="4">ABC-type amino acid transport substrate-binding protein</fullName>
    </submittedName>
</protein>
<evidence type="ECO:0000256" key="1">
    <source>
        <dbReference type="ARBA" id="ARBA00022729"/>
    </source>
</evidence>
<feature type="chain" id="PRO_5046404031" evidence="2">
    <location>
        <begin position="27"/>
        <end position="275"/>
    </location>
</feature>
<dbReference type="CDD" id="cd13530">
    <property type="entry name" value="PBP2_peptides_like"/>
    <property type="match status" value="1"/>
</dbReference>
<dbReference type="Pfam" id="PF00497">
    <property type="entry name" value="SBP_bac_3"/>
    <property type="match status" value="1"/>
</dbReference>
<organism evidence="4 5">
    <name type="scientific">Sphaerotilus uruguayifluvii</name>
    <dbReference type="NCBI Taxonomy" id="2735897"/>
    <lineage>
        <taxon>Bacteria</taxon>
        <taxon>Pseudomonadati</taxon>
        <taxon>Pseudomonadota</taxon>
        <taxon>Betaproteobacteria</taxon>
        <taxon>Burkholderiales</taxon>
        <taxon>Sphaerotilaceae</taxon>
        <taxon>Sphaerotilus</taxon>
    </lineage>
</organism>
<comment type="caution">
    <text evidence="4">The sequence shown here is derived from an EMBL/GenBank/DDBJ whole genome shotgun (WGS) entry which is preliminary data.</text>
</comment>